<keyword evidence="2" id="KW-0456">Lyase</keyword>
<sequence length="129" mass="14680">MKIEHVAIWTKDIENMRAFYENYFAAKSGNKYRNSKKNFESYFLTFHDGARLELMANPDVKKRPVADGGNHIGLIHMAMSLGSKKKVDELTVKLHNDGYPLLDGPRTTGDGYYESVILDPEGNRLELTI</sequence>
<dbReference type="GO" id="GO:0016829">
    <property type="term" value="F:lyase activity"/>
    <property type="evidence" value="ECO:0007669"/>
    <property type="project" value="UniProtKB-KW"/>
</dbReference>
<dbReference type="AlphaFoldDB" id="A0A1H9W7Q5"/>
<dbReference type="STRING" id="1464123.SAMN05444126_1291"/>
<feature type="domain" description="VOC" evidence="1">
    <location>
        <begin position="2"/>
        <end position="129"/>
    </location>
</feature>
<evidence type="ECO:0000313" key="3">
    <source>
        <dbReference type="Proteomes" id="UP000199318"/>
    </source>
</evidence>
<evidence type="ECO:0000259" key="1">
    <source>
        <dbReference type="PROSITE" id="PS51819"/>
    </source>
</evidence>
<dbReference type="InterPro" id="IPR029068">
    <property type="entry name" value="Glyas_Bleomycin-R_OHBP_Dase"/>
</dbReference>
<proteinExistence type="predicted"/>
<reference evidence="3" key="1">
    <citation type="submission" date="2016-10" db="EMBL/GenBank/DDBJ databases">
        <authorList>
            <person name="de Groot N.N."/>
        </authorList>
    </citation>
    <scope>NUCLEOTIDE SEQUENCE [LARGE SCALE GENOMIC DNA]</scope>
    <source>
        <strain evidence="3">10nlg</strain>
    </source>
</reference>
<dbReference type="PANTHER" id="PTHR36113">
    <property type="entry name" value="LYASE, PUTATIVE-RELATED-RELATED"/>
    <property type="match status" value="1"/>
</dbReference>
<dbReference type="OrthoDB" id="9789012at2"/>
<dbReference type="Gene3D" id="3.10.180.10">
    <property type="entry name" value="2,3-Dihydroxybiphenyl 1,2-Dioxygenase, domain 1"/>
    <property type="match status" value="1"/>
</dbReference>
<comment type="caution">
    <text evidence="2">The sequence shown here is derived from an EMBL/GenBank/DDBJ whole genome shotgun (WGS) entry which is preliminary data.</text>
</comment>
<keyword evidence="3" id="KW-1185">Reference proteome</keyword>
<protein>
    <submittedName>
        <fullName evidence="2">Lactoylglutathione lyase</fullName>
    </submittedName>
</protein>
<dbReference type="PROSITE" id="PS51819">
    <property type="entry name" value="VOC"/>
    <property type="match status" value="1"/>
</dbReference>
<dbReference type="PANTHER" id="PTHR36113:SF1">
    <property type="entry name" value="GLYOXALASE_BLEOMYCIN RESISTANCE PROTEIN_DIOXYGENASE"/>
    <property type="match status" value="1"/>
</dbReference>
<evidence type="ECO:0000313" key="2">
    <source>
        <dbReference type="EMBL" id="SES29799.1"/>
    </source>
</evidence>
<organism evidence="2 3">
    <name type="scientific">Salisediminibacterium halotolerans</name>
    <dbReference type="NCBI Taxonomy" id="517425"/>
    <lineage>
        <taxon>Bacteria</taxon>
        <taxon>Bacillati</taxon>
        <taxon>Bacillota</taxon>
        <taxon>Bacilli</taxon>
        <taxon>Bacillales</taxon>
        <taxon>Bacillaceae</taxon>
        <taxon>Salisediminibacterium</taxon>
    </lineage>
</organism>
<dbReference type="RefSeq" id="WP_093074445.1">
    <property type="nucleotide sequence ID" value="NZ_BJVE01000039.1"/>
</dbReference>
<name>A0A1H9W7Q5_9BACI</name>
<gene>
    <name evidence="2" type="ORF">SAMN05444126_1291</name>
</gene>
<dbReference type="SUPFAM" id="SSF54593">
    <property type="entry name" value="Glyoxalase/Bleomycin resistance protein/Dihydroxybiphenyl dioxygenase"/>
    <property type="match status" value="1"/>
</dbReference>
<dbReference type="InterPro" id="IPR004360">
    <property type="entry name" value="Glyas_Fos-R_dOase_dom"/>
</dbReference>
<dbReference type="EMBL" id="FOGV01000029">
    <property type="protein sequence ID" value="SES29799.1"/>
    <property type="molecule type" value="Genomic_DNA"/>
</dbReference>
<dbReference type="InterPro" id="IPR037523">
    <property type="entry name" value="VOC_core"/>
</dbReference>
<dbReference type="Pfam" id="PF00903">
    <property type="entry name" value="Glyoxalase"/>
    <property type="match status" value="1"/>
</dbReference>
<dbReference type="Proteomes" id="UP000199318">
    <property type="component" value="Unassembled WGS sequence"/>
</dbReference>
<dbReference type="InterPro" id="IPR051332">
    <property type="entry name" value="Fosfomycin_Res_Enzymes"/>
</dbReference>
<accession>A0A1H9W7Q5</accession>